<evidence type="ECO:0000256" key="5">
    <source>
        <dbReference type="ARBA" id="ARBA00022898"/>
    </source>
</evidence>
<dbReference type="PaxDb" id="2903-EOD14543"/>
<dbReference type="InterPro" id="IPR015421">
    <property type="entry name" value="PyrdxlP-dep_Trfase_major"/>
</dbReference>
<dbReference type="AlphaFoldDB" id="A0A0D3ITF8"/>
<dbReference type="EnsemblProtists" id="EOD14543">
    <property type="protein sequence ID" value="EOD14543"/>
    <property type="gene ID" value="EMIHUDRAFT_448114"/>
</dbReference>
<dbReference type="Proteomes" id="UP000013827">
    <property type="component" value="Unassembled WGS sequence"/>
</dbReference>
<dbReference type="HOGENOM" id="CLU_016922_12_0_1"/>
<dbReference type="GO" id="GO:0005739">
    <property type="term" value="C:mitochondrion"/>
    <property type="evidence" value="ECO:0007669"/>
    <property type="project" value="TreeGrafter"/>
</dbReference>
<dbReference type="InterPro" id="IPR005814">
    <property type="entry name" value="Aminotrans_3"/>
</dbReference>
<dbReference type="GO" id="GO:0008483">
    <property type="term" value="F:transaminase activity"/>
    <property type="evidence" value="ECO:0007669"/>
    <property type="project" value="UniProtKB-KW"/>
</dbReference>
<keyword evidence="4" id="KW-0808">Transferase</keyword>
<dbReference type="RefSeq" id="XP_005766972.1">
    <property type="nucleotide sequence ID" value="XM_005766915.1"/>
</dbReference>
<dbReference type="GO" id="GO:0009450">
    <property type="term" value="P:gamma-aminobutyric acid catabolic process"/>
    <property type="evidence" value="ECO:0007669"/>
    <property type="project" value="TreeGrafter"/>
</dbReference>
<comment type="cofactor">
    <cofactor evidence="1">
        <name>pyridoxal 5'-phosphate</name>
        <dbReference type="ChEBI" id="CHEBI:597326"/>
    </cofactor>
</comment>
<dbReference type="Gene3D" id="3.40.640.10">
    <property type="entry name" value="Type I PLP-dependent aspartate aminotransferase-like (Major domain)"/>
    <property type="match status" value="1"/>
</dbReference>
<comment type="similarity">
    <text evidence="2 6">Belongs to the class-III pyridoxal-phosphate-dependent aminotransferase family.</text>
</comment>
<dbReference type="OMA" id="GLMCAFD"/>
<evidence type="ECO:0000256" key="2">
    <source>
        <dbReference type="ARBA" id="ARBA00008954"/>
    </source>
</evidence>
<keyword evidence="3" id="KW-0032">Aminotransferase</keyword>
<dbReference type="SUPFAM" id="SSF53383">
    <property type="entry name" value="PLP-dependent transferases"/>
    <property type="match status" value="1"/>
</dbReference>
<evidence type="ECO:0000256" key="1">
    <source>
        <dbReference type="ARBA" id="ARBA00001933"/>
    </source>
</evidence>
<evidence type="ECO:0000313" key="7">
    <source>
        <dbReference type="EnsemblProtists" id="EOD14543"/>
    </source>
</evidence>
<dbReference type="GO" id="GO:0030170">
    <property type="term" value="F:pyridoxal phosphate binding"/>
    <property type="evidence" value="ECO:0007669"/>
    <property type="project" value="InterPro"/>
</dbReference>
<dbReference type="STRING" id="2903.R1BWL1"/>
<dbReference type="eggNOG" id="KOG1405">
    <property type="taxonomic scope" value="Eukaryota"/>
</dbReference>
<accession>A0A0D3ITF8</accession>
<dbReference type="Gene3D" id="3.90.1150.10">
    <property type="entry name" value="Aspartate Aminotransferase, domain 1"/>
    <property type="match status" value="1"/>
</dbReference>
<dbReference type="GeneID" id="17260685"/>
<evidence type="ECO:0000256" key="6">
    <source>
        <dbReference type="RuleBase" id="RU003560"/>
    </source>
</evidence>
<dbReference type="PANTHER" id="PTHR43206:SF1">
    <property type="entry name" value="4-AMINOBUTYRATE AMINOTRANSFERASE, MITOCHONDRIAL"/>
    <property type="match status" value="1"/>
</dbReference>
<sequence>MRRVLSSAPAAEMIGAAVAEKAAVRALSARAVSTAAAVATEEGGGISMKTKVPGPVGLRLMEQHGPQGASGGAISLFCDYRASDGCYLVDADGNRMLDMFSQIASLPLGYNHPSLLAAQADPLLATYSTSRCAIGLMPPMELPELLDETFLKIAPAGLSRVQTMLCGSSANENVFKAAMFAYRAKQRAKAGRGPTDFTRDELESCMVNQSPGCANDLSILSFRGGFHGRTMAALTCTHSKPVHKLDAPAFDWPTADFPALQYPLEHHAAENAAEEARCVDGARAIFEARLAEGRPVVGFVLEPTLRREDGEFDAAFIVDEVQTGVMASGHMWAHQAAWGLPEAPDFVVFSKKALLGGYYFKEAFQPPQGRHVQRRSDTDPASHWPGPSLTAGYRIFNTWMGDMTKLLLFRAVLEAAEREGLQARAVSTGAALMRTLEAARERHPRAVRNLRGAGTIIAFDCETPEMRDELAAALRNNGVLVGTNGSQSIRFRPALIFGDEHVDEFEGVFAATLRQLAL</sequence>
<dbReference type="InterPro" id="IPR015422">
    <property type="entry name" value="PyrdxlP-dep_Trfase_small"/>
</dbReference>
<evidence type="ECO:0000313" key="8">
    <source>
        <dbReference type="Proteomes" id="UP000013827"/>
    </source>
</evidence>
<evidence type="ECO:0000256" key="3">
    <source>
        <dbReference type="ARBA" id="ARBA00022576"/>
    </source>
</evidence>
<protein>
    <recommendedName>
        <fullName evidence="9">4-aminobutyrate aminotransferase</fullName>
    </recommendedName>
</protein>
<evidence type="ECO:0000256" key="4">
    <source>
        <dbReference type="ARBA" id="ARBA00022679"/>
    </source>
</evidence>
<dbReference type="InterPro" id="IPR015424">
    <property type="entry name" value="PyrdxlP-dep_Trfase"/>
</dbReference>
<organism evidence="7 8">
    <name type="scientific">Emiliania huxleyi (strain CCMP1516)</name>
    <dbReference type="NCBI Taxonomy" id="280463"/>
    <lineage>
        <taxon>Eukaryota</taxon>
        <taxon>Haptista</taxon>
        <taxon>Haptophyta</taxon>
        <taxon>Prymnesiophyceae</taxon>
        <taxon>Isochrysidales</taxon>
        <taxon>Noelaerhabdaceae</taxon>
        <taxon>Emiliania</taxon>
    </lineage>
</organism>
<dbReference type="PIRSF" id="PIRSF000521">
    <property type="entry name" value="Transaminase_4ab_Lys_Orn"/>
    <property type="match status" value="1"/>
</dbReference>
<dbReference type="KEGG" id="ehx:EMIHUDRAFT_448114"/>
<reference evidence="8" key="1">
    <citation type="journal article" date="2013" name="Nature">
        <title>Pan genome of the phytoplankton Emiliania underpins its global distribution.</title>
        <authorList>
            <person name="Read B.A."/>
            <person name="Kegel J."/>
            <person name="Klute M.J."/>
            <person name="Kuo A."/>
            <person name="Lefebvre S.C."/>
            <person name="Maumus F."/>
            <person name="Mayer C."/>
            <person name="Miller J."/>
            <person name="Monier A."/>
            <person name="Salamov A."/>
            <person name="Young J."/>
            <person name="Aguilar M."/>
            <person name="Claverie J.M."/>
            <person name="Frickenhaus S."/>
            <person name="Gonzalez K."/>
            <person name="Herman E.K."/>
            <person name="Lin Y.C."/>
            <person name="Napier J."/>
            <person name="Ogata H."/>
            <person name="Sarno A.F."/>
            <person name="Shmutz J."/>
            <person name="Schroeder D."/>
            <person name="de Vargas C."/>
            <person name="Verret F."/>
            <person name="von Dassow P."/>
            <person name="Valentin K."/>
            <person name="Van de Peer Y."/>
            <person name="Wheeler G."/>
            <person name="Dacks J.B."/>
            <person name="Delwiche C.F."/>
            <person name="Dyhrman S.T."/>
            <person name="Glockner G."/>
            <person name="John U."/>
            <person name="Richards T."/>
            <person name="Worden A.Z."/>
            <person name="Zhang X."/>
            <person name="Grigoriev I.V."/>
            <person name="Allen A.E."/>
            <person name="Bidle K."/>
            <person name="Borodovsky M."/>
            <person name="Bowler C."/>
            <person name="Brownlee C."/>
            <person name="Cock J.M."/>
            <person name="Elias M."/>
            <person name="Gladyshev V.N."/>
            <person name="Groth M."/>
            <person name="Guda C."/>
            <person name="Hadaegh A."/>
            <person name="Iglesias-Rodriguez M.D."/>
            <person name="Jenkins J."/>
            <person name="Jones B.M."/>
            <person name="Lawson T."/>
            <person name="Leese F."/>
            <person name="Lindquist E."/>
            <person name="Lobanov A."/>
            <person name="Lomsadze A."/>
            <person name="Malik S.B."/>
            <person name="Marsh M.E."/>
            <person name="Mackinder L."/>
            <person name="Mock T."/>
            <person name="Mueller-Roeber B."/>
            <person name="Pagarete A."/>
            <person name="Parker M."/>
            <person name="Probert I."/>
            <person name="Quesneville H."/>
            <person name="Raines C."/>
            <person name="Rensing S.A."/>
            <person name="Riano-Pachon D.M."/>
            <person name="Richier S."/>
            <person name="Rokitta S."/>
            <person name="Shiraiwa Y."/>
            <person name="Soanes D.M."/>
            <person name="van der Giezen M."/>
            <person name="Wahlund T.M."/>
            <person name="Williams B."/>
            <person name="Wilson W."/>
            <person name="Wolfe G."/>
            <person name="Wurch L.L."/>
        </authorList>
    </citation>
    <scope>NUCLEOTIDE SEQUENCE</scope>
</reference>
<dbReference type="Pfam" id="PF00202">
    <property type="entry name" value="Aminotran_3"/>
    <property type="match status" value="2"/>
</dbReference>
<keyword evidence="5 6" id="KW-0663">Pyridoxal phosphate</keyword>
<proteinExistence type="inferred from homology"/>
<name>A0A0D3ITF8_EMIH1</name>
<keyword evidence="8" id="KW-1185">Reference proteome</keyword>
<evidence type="ECO:0008006" key="9">
    <source>
        <dbReference type="Google" id="ProtNLM"/>
    </source>
</evidence>
<reference evidence="7" key="2">
    <citation type="submission" date="2024-10" db="UniProtKB">
        <authorList>
            <consortium name="EnsemblProtists"/>
        </authorList>
    </citation>
    <scope>IDENTIFICATION</scope>
</reference>
<dbReference type="PANTHER" id="PTHR43206">
    <property type="entry name" value="AMINOTRANSFERASE"/>
    <property type="match status" value="1"/>
</dbReference>